<evidence type="ECO:0000313" key="3">
    <source>
        <dbReference type="EMBL" id="GAA3362175.1"/>
    </source>
</evidence>
<evidence type="ECO:0000256" key="1">
    <source>
        <dbReference type="SAM" id="MobiDB-lite"/>
    </source>
</evidence>
<dbReference type="Pfam" id="PF10105">
    <property type="entry name" value="DUF2344"/>
    <property type="match status" value="1"/>
</dbReference>
<gene>
    <name evidence="3" type="ORF">GCM10020366_49060</name>
</gene>
<comment type="caution">
    <text evidence="3">The sequence shown here is derived from an EMBL/GenBank/DDBJ whole genome shotgun (WGS) entry which is preliminary data.</text>
</comment>
<feature type="region of interest" description="Disordered" evidence="1">
    <location>
        <begin position="275"/>
        <end position="305"/>
    </location>
</feature>
<protein>
    <submittedName>
        <fullName evidence="3">TIGR03936 family radical SAM-associated protein</fullName>
    </submittedName>
</protein>
<reference evidence="4" key="1">
    <citation type="journal article" date="2019" name="Int. J. Syst. Evol. Microbiol.">
        <title>The Global Catalogue of Microorganisms (GCM) 10K type strain sequencing project: providing services to taxonomists for standard genome sequencing and annotation.</title>
        <authorList>
            <consortium name="The Broad Institute Genomics Platform"/>
            <consortium name="The Broad Institute Genome Sequencing Center for Infectious Disease"/>
            <person name="Wu L."/>
            <person name="Ma J."/>
        </authorList>
    </citation>
    <scope>NUCLEOTIDE SEQUENCE [LARGE SCALE GENOMIC DNA]</scope>
    <source>
        <strain evidence="4">JCM 9687</strain>
    </source>
</reference>
<sequence>MARPGGSAPGPALITIGRHVRPHPGGALVSRRDHPNPSAAPVQKLRLRYTKRGRLRFSSHRDLARVFERALRRAGVPMAYSQGFSPHPKISWAGAVPTGVASEAEYVELQLVQRVEPDLLRAELNRVLPPGMELVEVVEAGPGALAERLTASRWAVELPDVGVEPLRAAVAALLAAESVEVERMTKDGRRTLDARAALVSAEVLDSADPAAVCDQSSASVAQVDDWPKGPAPYGILVTVVRQTTPVVRPDDVLNALRVVADLDPSTAARATRWEQGRLDDEGGLADPFAQDRATAVAQRETIPAG</sequence>
<feature type="region of interest" description="Disordered" evidence="1">
    <location>
        <begin position="1"/>
        <end position="40"/>
    </location>
</feature>
<dbReference type="InterPro" id="IPR018768">
    <property type="entry name" value="DUF2344"/>
</dbReference>
<dbReference type="Proteomes" id="UP001500483">
    <property type="component" value="Unassembled WGS sequence"/>
</dbReference>
<proteinExistence type="predicted"/>
<evidence type="ECO:0000313" key="4">
    <source>
        <dbReference type="Proteomes" id="UP001500483"/>
    </source>
</evidence>
<name>A0ABP6RWR4_9PSEU</name>
<dbReference type="NCBIfam" id="TIGR03936">
    <property type="entry name" value="sam_1_link_chp"/>
    <property type="match status" value="1"/>
</dbReference>
<dbReference type="EMBL" id="BAAAYK010000038">
    <property type="protein sequence ID" value="GAA3362175.1"/>
    <property type="molecule type" value="Genomic_DNA"/>
</dbReference>
<feature type="domain" description="DUF2344" evidence="2">
    <location>
        <begin position="44"/>
        <end position="205"/>
    </location>
</feature>
<evidence type="ECO:0000259" key="2">
    <source>
        <dbReference type="Pfam" id="PF10105"/>
    </source>
</evidence>
<keyword evidence="4" id="KW-1185">Reference proteome</keyword>
<accession>A0ABP6RWR4</accession>
<organism evidence="3 4">
    <name type="scientific">Saccharopolyspora gregorii</name>
    <dbReference type="NCBI Taxonomy" id="33914"/>
    <lineage>
        <taxon>Bacteria</taxon>
        <taxon>Bacillati</taxon>
        <taxon>Actinomycetota</taxon>
        <taxon>Actinomycetes</taxon>
        <taxon>Pseudonocardiales</taxon>
        <taxon>Pseudonocardiaceae</taxon>
        <taxon>Saccharopolyspora</taxon>
    </lineage>
</organism>